<accession>A0A4S2MU66</accession>
<dbReference type="EMBL" id="ML220127">
    <property type="protein sequence ID" value="TGZ80061.1"/>
    <property type="molecule type" value="Genomic_DNA"/>
</dbReference>
<dbReference type="InParanoid" id="A0A4S2MU66"/>
<sequence>MKMIAVPFTCRRSDHMDYHTFNCRFSDHPCALTSQLYLGYQMVGIQVAAVIDSTVA</sequence>
<gene>
    <name evidence="1" type="ORF">EX30DRAFT_341899</name>
</gene>
<name>A0A4S2MU66_9PEZI</name>
<keyword evidence="2" id="KW-1185">Reference proteome</keyword>
<evidence type="ECO:0000313" key="2">
    <source>
        <dbReference type="Proteomes" id="UP000298138"/>
    </source>
</evidence>
<dbReference type="Proteomes" id="UP000298138">
    <property type="component" value="Unassembled WGS sequence"/>
</dbReference>
<proteinExistence type="predicted"/>
<reference evidence="1 2" key="1">
    <citation type="submission" date="2019-04" db="EMBL/GenBank/DDBJ databases">
        <title>Comparative genomics and transcriptomics to analyze fruiting body development in filamentous ascomycetes.</title>
        <authorList>
            <consortium name="DOE Joint Genome Institute"/>
            <person name="Lutkenhaus R."/>
            <person name="Traeger S."/>
            <person name="Breuer J."/>
            <person name="Kuo A."/>
            <person name="Lipzen A."/>
            <person name="Pangilinan J."/>
            <person name="Dilworth D."/>
            <person name="Sandor L."/>
            <person name="Poggeler S."/>
            <person name="Barry K."/>
            <person name="Grigoriev I.V."/>
            <person name="Nowrousian M."/>
        </authorList>
    </citation>
    <scope>NUCLEOTIDE SEQUENCE [LARGE SCALE GENOMIC DNA]</scope>
    <source>
        <strain evidence="1 2">CBS 389.68</strain>
    </source>
</reference>
<evidence type="ECO:0000313" key="1">
    <source>
        <dbReference type="EMBL" id="TGZ80061.1"/>
    </source>
</evidence>
<organism evidence="1 2">
    <name type="scientific">Ascodesmis nigricans</name>
    <dbReference type="NCBI Taxonomy" id="341454"/>
    <lineage>
        <taxon>Eukaryota</taxon>
        <taxon>Fungi</taxon>
        <taxon>Dikarya</taxon>
        <taxon>Ascomycota</taxon>
        <taxon>Pezizomycotina</taxon>
        <taxon>Pezizomycetes</taxon>
        <taxon>Pezizales</taxon>
        <taxon>Ascodesmidaceae</taxon>
        <taxon>Ascodesmis</taxon>
    </lineage>
</organism>
<dbReference type="AlphaFoldDB" id="A0A4S2MU66"/>
<protein>
    <submittedName>
        <fullName evidence="1">Uncharacterized protein</fullName>
    </submittedName>
</protein>